<evidence type="ECO:0000313" key="2">
    <source>
        <dbReference type="Proteomes" id="UP000019812"/>
    </source>
</evidence>
<sequence>MARIRNDVGAWLLVAAKQLEQSPPGTVNLWTMLTPTAFDVIDEPPIMTPNAEIER</sequence>
<protein>
    <submittedName>
        <fullName evidence="1">Uncharacterized protein</fullName>
    </submittedName>
</protein>
<proteinExistence type="predicted"/>
<dbReference type="RefSeq" id="WP_273704122.1">
    <property type="nucleotide sequence ID" value="NZ_JDSS02000045.1"/>
</dbReference>
<dbReference type="Proteomes" id="UP000019812">
    <property type="component" value="Unassembled WGS sequence"/>
</dbReference>
<dbReference type="AlphaFoldDB" id="A0A084XV13"/>
<organism evidence="1 2">
    <name type="scientific">Candidatus Accumulibacter vicinus</name>
    <dbReference type="NCBI Taxonomy" id="2954382"/>
    <lineage>
        <taxon>Bacteria</taxon>
        <taxon>Pseudomonadati</taxon>
        <taxon>Pseudomonadota</taxon>
        <taxon>Betaproteobacteria</taxon>
        <taxon>Candidatus Accumulibacter</taxon>
    </lineage>
</organism>
<comment type="caution">
    <text evidence="1">The sequence shown here is derived from an EMBL/GenBank/DDBJ whole genome shotgun (WGS) entry which is preliminary data.</text>
</comment>
<reference evidence="1 2" key="1">
    <citation type="submission" date="2014-07" db="EMBL/GenBank/DDBJ databases">
        <title>Expanding our view of genomic diversity in Candidatus Accumulibacter clades.</title>
        <authorList>
            <person name="Skennerton C.T."/>
            <person name="Barr J.J."/>
            <person name="Slater F.R."/>
            <person name="Bond P.L."/>
            <person name="Tyson G.W."/>
        </authorList>
    </citation>
    <scope>NUCLEOTIDE SEQUENCE [LARGE SCALE GENOMIC DNA]</scope>
    <source>
        <strain evidence="2">SK-01</strain>
    </source>
</reference>
<gene>
    <name evidence="1" type="ORF">CAPSK01_004468</name>
</gene>
<dbReference type="EMBL" id="JDSS02000045">
    <property type="protein sequence ID" value="KFB66307.1"/>
    <property type="molecule type" value="Genomic_DNA"/>
</dbReference>
<evidence type="ECO:0000313" key="1">
    <source>
        <dbReference type="EMBL" id="KFB66307.1"/>
    </source>
</evidence>
<accession>A0A084XV13</accession>
<name>A0A084XV13_9PROT</name>
<dbReference type="STRING" id="1457154.CAPSK01_004468"/>